<name>A0A1I7XK68_HETBA</name>
<keyword evidence="6" id="KW-1185">Reference proteome</keyword>
<evidence type="ECO:0000256" key="1">
    <source>
        <dbReference type="ARBA" id="ARBA00022723"/>
    </source>
</evidence>
<dbReference type="WBParaSite" id="Hba_17904">
    <property type="protein sequence ID" value="Hba_17904"/>
    <property type="gene ID" value="Hba_17904"/>
</dbReference>
<sequence length="437" mass="49725">MVTVAEECPFAAVVDDGLLSSICSYCFSWSLEMDQPLKRCIKCKVMHYCGAECQKNDLLDHKNECTRLAATGCMSVPPRPVRLISRMIIKLARESSLSEKSRAFNGRTVGDMIDNSQFIEKDPDQIAIIENISKAISLFLEKELIPQPAALISIYGMYITNSFAIYDRNHLRKIGAGLYVGLSIHEHSCTPDAYIVYDGRKALMRTANVDVTYNTELTVSYIHMMQTTPKRRQQLKKQYYFDCMCNGCCNRGRDMLARSVRSTCCTDGICMFDPSDTELICNKCGGKSKMSVEKAVALNTEMERKIDIMDEKLKKLSAEVEIVDILSEALRTYNRFAKVLSPMNMALALYAKYFLFYEPMNRGLFPFGKRYAHLTVPVHRRYLPNGCPELAMFLLDVHVARLDEQQHDVDFNLMNEVRIQRCCWIGHSPCLISVVSN</sequence>
<keyword evidence="1" id="KW-0479">Metal-binding</keyword>
<dbReference type="PROSITE" id="PS50865">
    <property type="entry name" value="ZF_MYND_2"/>
    <property type="match status" value="1"/>
</dbReference>
<dbReference type="SUPFAM" id="SSF82199">
    <property type="entry name" value="SET domain"/>
    <property type="match status" value="1"/>
</dbReference>
<evidence type="ECO:0000256" key="2">
    <source>
        <dbReference type="ARBA" id="ARBA00022771"/>
    </source>
</evidence>
<dbReference type="Pfam" id="PF01753">
    <property type="entry name" value="zf-MYND"/>
    <property type="match status" value="1"/>
</dbReference>
<dbReference type="InterPro" id="IPR002893">
    <property type="entry name" value="Znf_MYND"/>
</dbReference>
<dbReference type="PANTHER" id="PTHR12197:SF251">
    <property type="entry name" value="EG:BACR7C10.4 PROTEIN"/>
    <property type="match status" value="1"/>
</dbReference>
<dbReference type="PROSITE" id="PS01360">
    <property type="entry name" value="ZF_MYND_1"/>
    <property type="match status" value="1"/>
</dbReference>
<accession>A0A1I7XK68</accession>
<dbReference type="Gene3D" id="6.10.140.2220">
    <property type="match status" value="1"/>
</dbReference>
<evidence type="ECO:0000313" key="6">
    <source>
        <dbReference type="Proteomes" id="UP000095283"/>
    </source>
</evidence>
<evidence type="ECO:0000256" key="3">
    <source>
        <dbReference type="ARBA" id="ARBA00022833"/>
    </source>
</evidence>
<proteinExistence type="predicted"/>
<protein>
    <submittedName>
        <fullName evidence="7">MYND-type domain-containing protein</fullName>
    </submittedName>
</protein>
<dbReference type="Gene3D" id="1.10.220.160">
    <property type="match status" value="1"/>
</dbReference>
<keyword evidence="2 4" id="KW-0863">Zinc-finger</keyword>
<dbReference type="PANTHER" id="PTHR12197">
    <property type="entry name" value="HISTONE-LYSINE N-METHYLTRANSFERASE SMYD"/>
    <property type="match status" value="1"/>
</dbReference>
<evidence type="ECO:0000259" key="5">
    <source>
        <dbReference type="PROSITE" id="PS50865"/>
    </source>
</evidence>
<evidence type="ECO:0000256" key="4">
    <source>
        <dbReference type="PROSITE-ProRule" id="PRU00134"/>
    </source>
</evidence>
<reference evidence="7" key="1">
    <citation type="submission" date="2016-11" db="UniProtKB">
        <authorList>
            <consortium name="WormBaseParasite"/>
        </authorList>
    </citation>
    <scope>IDENTIFICATION</scope>
</reference>
<dbReference type="Gene3D" id="2.170.270.10">
    <property type="entry name" value="SET domain"/>
    <property type="match status" value="1"/>
</dbReference>
<evidence type="ECO:0000313" key="7">
    <source>
        <dbReference type="WBParaSite" id="Hba_17904"/>
    </source>
</evidence>
<dbReference type="InterPro" id="IPR050869">
    <property type="entry name" value="H3K4_H4K5_MeTrfase"/>
</dbReference>
<dbReference type="GO" id="GO:0005634">
    <property type="term" value="C:nucleus"/>
    <property type="evidence" value="ECO:0007669"/>
    <property type="project" value="TreeGrafter"/>
</dbReference>
<dbReference type="AlphaFoldDB" id="A0A1I7XK68"/>
<dbReference type="SUPFAM" id="SSF144232">
    <property type="entry name" value="HIT/MYND zinc finger-like"/>
    <property type="match status" value="1"/>
</dbReference>
<dbReference type="InterPro" id="IPR046341">
    <property type="entry name" value="SET_dom_sf"/>
</dbReference>
<keyword evidence="3" id="KW-0862">Zinc</keyword>
<dbReference type="GO" id="GO:0008270">
    <property type="term" value="F:zinc ion binding"/>
    <property type="evidence" value="ECO:0007669"/>
    <property type="project" value="UniProtKB-KW"/>
</dbReference>
<dbReference type="Proteomes" id="UP000095283">
    <property type="component" value="Unplaced"/>
</dbReference>
<feature type="domain" description="MYND-type" evidence="5">
    <location>
        <begin position="23"/>
        <end position="65"/>
    </location>
</feature>
<organism evidence="6 7">
    <name type="scientific">Heterorhabditis bacteriophora</name>
    <name type="common">Entomopathogenic nematode worm</name>
    <dbReference type="NCBI Taxonomy" id="37862"/>
    <lineage>
        <taxon>Eukaryota</taxon>
        <taxon>Metazoa</taxon>
        <taxon>Ecdysozoa</taxon>
        <taxon>Nematoda</taxon>
        <taxon>Chromadorea</taxon>
        <taxon>Rhabditida</taxon>
        <taxon>Rhabditina</taxon>
        <taxon>Rhabditomorpha</taxon>
        <taxon>Strongyloidea</taxon>
        <taxon>Heterorhabditidae</taxon>
        <taxon>Heterorhabditis</taxon>
    </lineage>
</organism>